<organism evidence="2 3">
    <name type="scientific">Actinacidiphila bryophytorum</name>
    <dbReference type="NCBI Taxonomy" id="1436133"/>
    <lineage>
        <taxon>Bacteria</taxon>
        <taxon>Bacillati</taxon>
        <taxon>Actinomycetota</taxon>
        <taxon>Actinomycetes</taxon>
        <taxon>Kitasatosporales</taxon>
        <taxon>Streptomycetaceae</taxon>
        <taxon>Actinacidiphila</taxon>
    </lineage>
</organism>
<sequence length="34" mass="3680">MHRQLTWPPAPQHRRVTLPAPSGEIPATGDGVCC</sequence>
<proteinExistence type="predicted"/>
<feature type="region of interest" description="Disordered" evidence="1">
    <location>
        <begin position="1"/>
        <end position="34"/>
    </location>
</feature>
<protein>
    <submittedName>
        <fullName evidence="2">Uncharacterized protein</fullName>
    </submittedName>
</protein>
<dbReference type="Proteomes" id="UP001153328">
    <property type="component" value="Unassembled WGS sequence"/>
</dbReference>
<gene>
    <name evidence="2" type="ORF">SBRY_50163</name>
</gene>
<evidence type="ECO:0000256" key="1">
    <source>
        <dbReference type="SAM" id="MobiDB-lite"/>
    </source>
</evidence>
<accession>A0A9W4H498</accession>
<dbReference type="AlphaFoldDB" id="A0A9W4H498"/>
<evidence type="ECO:0000313" key="2">
    <source>
        <dbReference type="EMBL" id="CAG7649677.1"/>
    </source>
</evidence>
<dbReference type="EMBL" id="CAJVAX010000019">
    <property type="protein sequence ID" value="CAG7649677.1"/>
    <property type="molecule type" value="Genomic_DNA"/>
</dbReference>
<keyword evidence="3" id="KW-1185">Reference proteome</keyword>
<comment type="caution">
    <text evidence="2">The sequence shown here is derived from an EMBL/GenBank/DDBJ whole genome shotgun (WGS) entry which is preliminary data.</text>
</comment>
<evidence type="ECO:0000313" key="3">
    <source>
        <dbReference type="Proteomes" id="UP001153328"/>
    </source>
</evidence>
<name>A0A9W4H498_9ACTN</name>
<reference evidence="2" key="1">
    <citation type="submission" date="2021-06" db="EMBL/GenBank/DDBJ databases">
        <authorList>
            <person name="Arsene-Ploetze F."/>
        </authorList>
    </citation>
    <scope>NUCLEOTIDE SEQUENCE</scope>
    <source>
        <strain evidence="2">SBRY1</strain>
    </source>
</reference>